<proteinExistence type="predicted"/>
<dbReference type="CDD" id="cd17371">
    <property type="entry name" value="MFS_MucK"/>
    <property type="match status" value="1"/>
</dbReference>
<evidence type="ECO:0000256" key="4">
    <source>
        <dbReference type="ARBA" id="ARBA00023136"/>
    </source>
</evidence>
<feature type="transmembrane region" description="Helical" evidence="5">
    <location>
        <begin position="279"/>
        <end position="297"/>
    </location>
</feature>
<keyword evidence="2 5" id="KW-0812">Transmembrane</keyword>
<feature type="transmembrane region" description="Helical" evidence="5">
    <location>
        <begin position="245"/>
        <end position="267"/>
    </location>
</feature>
<keyword evidence="4 5" id="KW-0472">Membrane</keyword>
<keyword evidence="3 5" id="KW-1133">Transmembrane helix</keyword>
<organism evidence="7 8">
    <name type="scientific">Saccharopolyspora rosea</name>
    <dbReference type="NCBI Taxonomy" id="524884"/>
    <lineage>
        <taxon>Bacteria</taxon>
        <taxon>Bacillati</taxon>
        <taxon>Actinomycetota</taxon>
        <taxon>Actinomycetes</taxon>
        <taxon>Pseudonocardiales</taxon>
        <taxon>Pseudonocardiaceae</taxon>
        <taxon>Saccharopolyspora</taxon>
    </lineage>
</organism>
<sequence>MDRTERRTFWACFGGWATDAADVQVYSLLIPILLSTRFLHNNAQAGAIGTATLLASAVGGWLAGMLADRYGRVRMLQLTVLWFSVFTLLCGLAQDPVQLGVLRALMGLGFGGEWAIGAVLMAETVRPSIRGRAVGTVQSGWAVGWAVAVGLFVLVAALLPPEWTWRVLFGLGVLPALLVFYLRRSVPEPALARGEHARLRETLRIFAPALIRHTLLCCVLGIGAQGGYYALTTWLPQFLSSRRGLNVYGLGATLALIIGGAFVGYLLGAWLTDGIGRRSTILVTSVGAFLIVIPFVLLNTGTAVFTLLCFPLGVFSSAYFSAIGPLLSEQFPTEVRATGQAFAYNFGRGIGALFPLAVGILADRVGIALAIALFAGAAYAVLAISAMFVQERRDVPLDRIAV</sequence>
<gene>
    <name evidence="7" type="ORF">ACFQ16_16350</name>
</gene>
<dbReference type="Proteomes" id="UP001597018">
    <property type="component" value="Unassembled WGS sequence"/>
</dbReference>
<dbReference type="InterPro" id="IPR011701">
    <property type="entry name" value="MFS"/>
</dbReference>
<evidence type="ECO:0000256" key="2">
    <source>
        <dbReference type="ARBA" id="ARBA00022692"/>
    </source>
</evidence>
<dbReference type="Gene3D" id="1.20.1250.20">
    <property type="entry name" value="MFS general substrate transporter like domains"/>
    <property type="match status" value="2"/>
</dbReference>
<dbReference type="InterPro" id="IPR005829">
    <property type="entry name" value="Sugar_transporter_CS"/>
</dbReference>
<dbReference type="InterPro" id="IPR020846">
    <property type="entry name" value="MFS_dom"/>
</dbReference>
<dbReference type="InterPro" id="IPR036259">
    <property type="entry name" value="MFS_trans_sf"/>
</dbReference>
<feature type="transmembrane region" description="Helical" evidence="5">
    <location>
        <begin position="44"/>
        <end position="63"/>
    </location>
</feature>
<protein>
    <submittedName>
        <fullName evidence="7">MFS transporter</fullName>
    </submittedName>
</protein>
<dbReference type="RefSeq" id="WP_263253084.1">
    <property type="nucleotide sequence ID" value="NZ_BAABLT010000010.1"/>
</dbReference>
<accession>A0ABW3FWT9</accession>
<keyword evidence="8" id="KW-1185">Reference proteome</keyword>
<reference evidence="8" key="1">
    <citation type="journal article" date="2019" name="Int. J. Syst. Evol. Microbiol.">
        <title>The Global Catalogue of Microorganisms (GCM) 10K type strain sequencing project: providing services to taxonomists for standard genome sequencing and annotation.</title>
        <authorList>
            <consortium name="The Broad Institute Genomics Platform"/>
            <consortium name="The Broad Institute Genome Sequencing Center for Infectious Disease"/>
            <person name="Wu L."/>
            <person name="Ma J."/>
        </authorList>
    </citation>
    <scope>NUCLEOTIDE SEQUENCE [LARGE SCALE GENOMIC DNA]</scope>
    <source>
        <strain evidence="8">CCUG 56401</strain>
    </source>
</reference>
<dbReference type="PANTHER" id="PTHR23508:SF10">
    <property type="entry name" value="CARBOXYLIC ACID TRANSPORTER PROTEIN HOMOLOG"/>
    <property type="match status" value="1"/>
</dbReference>
<feature type="transmembrane region" description="Helical" evidence="5">
    <location>
        <begin position="367"/>
        <end position="389"/>
    </location>
</feature>
<comment type="caution">
    <text evidence="7">The sequence shown here is derived from an EMBL/GenBank/DDBJ whole genome shotgun (WGS) entry which is preliminary data.</text>
</comment>
<evidence type="ECO:0000259" key="6">
    <source>
        <dbReference type="PROSITE" id="PS50850"/>
    </source>
</evidence>
<comment type="subcellular location">
    <subcellularLocation>
        <location evidence="1">Cell membrane</location>
        <topology evidence="1">Multi-pass membrane protein</topology>
    </subcellularLocation>
</comment>
<feature type="transmembrane region" description="Helical" evidence="5">
    <location>
        <begin position="165"/>
        <end position="182"/>
    </location>
</feature>
<evidence type="ECO:0000256" key="5">
    <source>
        <dbReference type="SAM" id="Phobius"/>
    </source>
</evidence>
<feature type="transmembrane region" description="Helical" evidence="5">
    <location>
        <begin position="203"/>
        <end position="225"/>
    </location>
</feature>
<dbReference type="Pfam" id="PF07690">
    <property type="entry name" value="MFS_1"/>
    <property type="match status" value="1"/>
</dbReference>
<feature type="transmembrane region" description="Helical" evidence="5">
    <location>
        <begin position="342"/>
        <end position="361"/>
    </location>
</feature>
<dbReference type="PROSITE" id="PS00217">
    <property type="entry name" value="SUGAR_TRANSPORT_2"/>
    <property type="match status" value="1"/>
</dbReference>
<dbReference type="EMBL" id="JBHTIW010000012">
    <property type="protein sequence ID" value="MFD0921320.1"/>
    <property type="molecule type" value="Genomic_DNA"/>
</dbReference>
<name>A0ABW3FWT9_9PSEU</name>
<evidence type="ECO:0000313" key="7">
    <source>
        <dbReference type="EMBL" id="MFD0921320.1"/>
    </source>
</evidence>
<feature type="domain" description="Major facilitator superfamily (MFS) profile" evidence="6">
    <location>
        <begin position="8"/>
        <end position="393"/>
    </location>
</feature>
<evidence type="ECO:0000256" key="3">
    <source>
        <dbReference type="ARBA" id="ARBA00022989"/>
    </source>
</evidence>
<feature type="transmembrane region" description="Helical" evidence="5">
    <location>
        <begin position="141"/>
        <end position="159"/>
    </location>
</feature>
<dbReference type="SUPFAM" id="SSF103473">
    <property type="entry name" value="MFS general substrate transporter"/>
    <property type="match status" value="1"/>
</dbReference>
<feature type="transmembrane region" description="Helical" evidence="5">
    <location>
        <begin position="75"/>
        <end position="94"/>
    </location>
</feature>
<evidence type="ECO:0000313" key="8">
    <source>
        <dbReference type="Proteomes" id="UP001597018"/>
    </source>
</evidence>
<feature type="transmembrane region" description="Helical" evidence="5">
    <location>
        <begin position="303"/>
        <end position="322"/>
    </location>
</feature>
<dbReference type="PROSITE" id="PS50850">
    <property type="entry name" value="MFS"/>
    <property type="match status" value="1"/>
</dbReference>
<dbReference type="PANTHER" id="PTHR23508">
    <property type="entry name" value="CARBOXYLIC ACID TRANSPORTER PROTEIN HOMOLOG"/>
    <property type="match status" value="1"/>
</dbReference>
<feature type="transmembrane region" description="Helical" evidence="5">
    <location>
        <begin position="100"/>
        <end position="120"/>
    </location>
</feature>
<evidence type="ECO:0000256" key="1">
    <source>
        <dbReference type="ARBA" id="ARBA00004651"/>
    </source>
</evidence>